<keyword evidence="1" id="KW-0560">Oxidoreductase</keyword>
<accession>A0ACD4NUI2</accession>
<keyword evidence="2" id="KW-1185">Reference proteome</keyword>
<reference evidence="1" key="1">
    <citation type="submission" date="2022-11" db="EMBL/GenBank/DDBJ databases">
        <title>beta-Carotene-producing bacterium, Jeongeuplla avenae sp. nov., alleviates the salt stress of Arabidopsis seedlings.</title>
        <authorList>
            <person name="Jiang L."/>
            <person name="Lee J."/>
        </authorList>
    </citation>
    <scope>NUCLEOTIDE SEQUENCE</scope>
    <source>
        <strain evidence="1">DY_R2A_6</strain>
    </source>
</reference>
<name>A0ACD4NUI2_9HYPH</name>
<protein>
    <submittedName>
        <fullName evidence="1">4-hydroxythreonine-4-phosphate dehydrogenase PdxA</fullName>
        <ecNumber evidence="1">1.1.1.262</ecNumber>
    </submittedName>
</protein>
<dbReference type="EC" id="1.1.1.262" evidence="1"/>
<evidence type="ECO:0000313" key="1">
    <source>
        <dbReference type="EMBL" id="WAJ30429.1"/>
    </source>
</evidence>
<evidence type="ECO:0000313" key="2">
    <source>
        <dbReference type="Proteomes" id="UP001163223"/>
    </source>
</evidence>
<dbReference type="Proteomes" id="UP001163223">
    <property type="component" value="Chromosome"/>
</dbReference>
<sequence length="342" mass="35903">MRTGTGPAPLAVSVGEPSGIGPDVILMAAARRQEPSALPDFFVLADPAMLAARARRLSLPVPLAVIDAAREAPEACRTGALPVLPLVNHHDEAPARLDPVNALATVEAIDRGTRLCLEGEAAALVTAPIHKKALYDAGFRHPGHTEYLADLCAGITGGSYRPVMLLTGPDLSCIPVTIHVPFAQVLDDLTTDLIVETCRIAARDMQKRLGIESPRLALAGLNPHAGEGGAIGREDIEIIAPAVEILRNEGIDAIGPLPADTMFHAEARRRYDVAVCMYHDQALIPAKTLAFDETVNVTLGLPIVRTSPDHGTAADLAGTGRARPDSFVAALRLAARMGAAAS</sequence>
<organism evidence="1 2">
    <name type="scientific">Antarcticirhabdus aurantiaca</name>
    <dbReference type="NCBI Taxonomy" id="2606717"/>
    <lineage>
        <taxon>Bacteria</taxon>
        <taxon>Pseudomonadati</taxon>
        <taxon>Pseudomonadota</taxon>
        <taxon>Alphaproteobacteria</taxon>
        <taxon>Hyphomicrobiales</taxon>
        <taxon>Aurantimonadaceae</taxon>
        <taxon>Antarcticirhabdus</taxon>
    </lineage>
</organism>
<gene>
    <name evidence="1" type="primary">pdxA</name>
    <name evidence="1" type="ORF">OXU80_09600</name>
</gene>
<dbReference type="EMBL" id="CP113520">
    <property type="protein sequence ID" value="WAJ30429.1"/>
    <property type="molecule type" value="Genomic_DNA"/>
</dbReference>
<proteinExistence type="predicted"/>